<dbReference type="InterPro" id="IPR005467">
    <property type="entry name" value="His_kinase_dom"/>
</dbReference>
<dbReference type="Pfam" id="PF00072">
    <property type="entry name" value="Response_reg"/>
    <property type="match status" value="1"/>
</dbReference>
<evidence type="ECO:0000256" key="1">
    <source>
        <dbReference type="ARBA" id="ARBA00000085"/>
    </source>
</evidence>
<dbReference type="EC" id="2.7.13.3" evidence="2"/>
<dbReference type="PROSITE" id="PS50110">
    <property type="entry name" value="RESPONSE_REGULATORY"/>
    <property type="match status" value="1"/>
</dbReference>
<evidence type="ECO:0000313" key="7">
    <source>
        <dbReference type="EMBL" id="AVO43087.1"/>
    </source>
</evidence>
<gene>
    <name evidence="7" type="ORF">C6571_05485</name>
</gene>
<dbReference type="Gene3D" id="3.40.50.2300">
    <property type="match status" value="1"/>
</dbReference>
<dbReference type="InterPro" id="IPR011006">
    <property type="entry name" value="CheY-like_superfamily"/>
</dbReference>
<dbReference type="CDD" id="cd00075">
    <property type="entry name" value="HATPase"/>
    <property type="match status" value="1"/>
</dbReference>
<dbReference type="GO" id="GO:0000155">
    <property type="term" value="F:phosphorelay sensor kinase activity"/>
    <property type="evidence" value="ECO:0007669"/>
    <property type="project" value="InterPro"/>
</dbReference>
<keyword evidence="7" id="KW-0808">Transferase</keyword>
<evidence type="ECO:0000256" key="4">
    <source>
        <dbReference type="PROSITE-ProRule" id="PRU00169"/>
    </source>
</evidence>
<keyword evidence="8" id="KW-1185">Reference proteome</keyword>
<dbReference type="AlphaFoldDB" id="A0A2S0N4Y6"/>
<dbReference type="Pfam" id="PF02518">
    <property type="entry name" value="HATPase_c"/>
    <property type="match status" value="1"/>
</dbReference>
<dbReference type="PANTHER" id="PTHR43547:SF2">
    <property type="entry name" value="HYBRID SIGNAL TRANSDUCTION HISTIDINE KINASE C"/>
    <property type="match status" value="1"/>
</dbReference>
<feature type="domain" description="Histidine kinase" evidence="5">
    <location>
        <begin position="146"/>
        <end position="357"/>
    </location>
</feature>
<evidence type="ECO:0000313" key="8">
    <source>
        <dbReference type="Proteomes" id="UP000239326"/>
    </source>
</evidence>
<dbReference type="SUPFAM" id="SSF52172">
    <property type="entry name" value="CheY-like"/>
    <property type="match status" value="1"/>
</dbReference>
<dbReference type="InterPro" id="IPR003594">
    <property type="entry name" value="HATPase_dom"/>
</dbReference>
<reference evidence="7 8" key="1">
    <citation type="submission" date="2018-03" db="EMBL/GenBank/DDBJ databases">
        <title>Genome sequencing of Simplicispira sp.</title>
        <authorList>
            <person name="Kim S.-J."/>
            <person name="Heo J."/>
            <person name="Kwon S.-W."/>
        </authorList>
    </citation>
    <scope>NUCLEOTIDE SEQUENCE [LARGE SCALE GENOMIC DNA]</scope>
    <source>
        <strain evidence="7 8">SC1-8</strain>
    </source>
</reference>
<dbReference type="SUPFAM" id="SSF55874">
    <property type="entry name" value="ATPase domain of HSP90 chaperone/DNA topoisomerase II/histidine kinase"/>
    <property type="match status" value="1"/>
</dbReference>
<dbReference type="SUPFAM" id="SSF47384">
    <property type="entry name" value="Homodimeric domain of signal transducing histidine kinase"/>
    <property type="match status" value="1"/>
</dbReference>
<dbReference type="Pfam" id="PF00512">
    <property type="entry name" value="HisKA"/>
    <property type="match status" value="1"/>
</dbReference>
<feature type="modified residue" description="4-aspartylphosphate" evidence="4">
    <location>
        <position position="49"/>
    </location>
</feature>
<accession>A0A2S0N4Y6</accession>
<feature type="domain" description="Response regulatory" evidence="6">
    <location>
        <begin position="1"/>
        <end position="117"/>
    </location>
</feature>
<dbReference type="InterPro" id="IPR036890">
    <property type="entry name" value="HATPase_C_sf"/>
</dbReference>
<keyword evidence="3 4" id="KW-0597">Phosphoprotein</keyword>
<dbReference type="KEGG" id="simp:C6571_05485"/>
<dbReference type="EMBL" id="CP027669">
    <property type="protein sequence ID" value="AVO43087.1"/>
    <property type="molecule type" value="Genomic_DNA"/>
</dbReference>
<dbReference type="CDD" id="cd00082">
    <property type="entry name" value="HisKA"/>
    <property type="match status" value="1"/>
</dbReference>
<dbReference type="SMART" id="SM00387">
    <property type="entry name" value="HATPase_c"/>
    <property type="match status" value="1"/>
</dbReference>
<dbReference type="InterPro" id="IPR001789">
    <property type="entry name" value="Sig_transdc_resp-reg_receiver"/>
</dbReference>
<evidence type="ECO:0000256" key="2">
    <source>
        <dbReference type="ARBA" id="ARBA00012438"/>
    </source>
</evidence>
<dbReference type="InterPro" id="IPR004358">
    <property type="entry name" value="Sig_transdc_His_kin-like_C"/>
</dbReference>
<proteinExistence type="predicted"/>
<dbReference type="SMART" id="SM00388">
    <property type="entry name" value="HisKA"/>
    <property type="match status" value="1"/>
</dbReference>
<dbReference type="Gene3D" id="1.10.287.130">
    <property type="match status" value="1"/>
</dbReference>
<dbReference type="SMART" id="SM00448">
    <property type="entry name" value="REC"/>
    <property type="match status" value="1"/>
</dbReference>
<dbReference type="InterPro" id="IPR003661">
    <property type="entry name" value="HisK_dim/P_dom"/>
</dbReference>
<evidence type="ECO:0000259" key="5">
    <source>
        <dbReference type="PROSITE" id="PS50109"/>
    </source>
</evidence>
<keyword evidence="7" id="KW-0418">Kinase</keyword>
<protein>
    <recommendedName>
        <fullName evidence="2">histidine kinase</fullName>
        <ecNumber evidence="2">2.7.13.3</ecNumber>
    </recommendedName>
</protein>
<dbReference type="PRINTS" id="PR00344">
    <property type="entry name" value="BCTRLSENSOR"/>
</dbReference>
<evidence type="ECO:0000256" key="3">
    <source>
        <dbReference type="ARBA" id="ARBA00022553"/>
    </source>
</evidence>
<dbReference type="OrthoDB" id="9812260at2"/>
<evidence type="ECO:0000259" key="6">
    <source>
        <dbReference type="PROSITE" id="PS50110"/>
    </source>
</evidence>
<dbReference type="PANTHER" id="PTHR43547">
    <property type="entry name" value="TWO-COMPONENT HISTIDINE KINASE"/>
    <property type="match status" value="1"/>
</dbReference>
<name>A0A2S0N4Y6_9BURK</name>
<dbReference type="Gene3D" id="3.30.565.10">
    <property type="entry name" value="Histidine kinase-like ATPase, C-terminal domain"/>
    <property type="match status" value="1"/>
</dbReference>
<dbReference type="InterPro" id="IPR036097">
    <property type="entry name" value="HisK_dim/P_sf"/>
</dbReference>
<organism evidence="7 8">
    <name type="scientific">Simplicispira suum</name>
    <dbReference type="NCBI Taxonomy" id="2109915"/>
    <lineage>
        <taxon>Bacteria</taxon>
        <taxon>Pseudomonadati</taxon>
        <taxon>Pseudomonadota</taxon>
        <taxon>Betaproteobacteria</taxon>
        <taxon>Burkholderiales</taxon>
        <taxon>Comamonadaceae</taxon>
        <taxon>Simplicispira</taxon>
    </lineage>
</organism>
<dbReference type="PROSITE" id="PS50109">
    <property type="entry name" value="HIS_KIN"/>
    <property type="match status" value="1"/>
</dbReference>
<comment type="catalytic activity">
    <reaction evidence="1">
        <text>ATP + protein L-histidine = ADP + protein N-phospho-L-histidine.</text>
        <dbReference type="EC" id="2.7.13.3"/>
    </reaction>
</comment>
<sequence>MIVDDIAENLVALEALLQRDDLLILQARSGAQALELLLAHDDIALALLDVQMPEMNGFELAEIIRGRERTRHIPLIFITAGAHNIDWQFKGYDAGAVDFLYKPVHPQVLLSKAEVFFTLHRQKRALVRELAERTEALHVNEMFMAVLSHDLRTPLTSVTLASGALVRACTDDKSKALAARILSSARRMDSMIEDLLDLTRIRHHGGLHLHPSPLDLGELCARVVQELRDHSTREVQLSSTGNLSGSWDEDRLTQMLTNLIGNAQQHGTADQPIRLHLDGNQMSAVRMEISNGGCIPAELLPVLFKPFRGSENKGGRREGLGLGLYIVQQIVTSHGGNIEVHSEDGHTRFTVTLPRQAPDTRQLPD</sequence>
<dbReference type="Proteomes" id="UP000239326">
    <property type="component" value="Chromosome"/>
</dbReference>